<dbReference type="InterPro" id="IPR005338">
    <property type="entry name" value="Anhydro_N_Ac-Mur_kinase"/>
</dbReference>
<proteinExistence type="inferred from homology"/>
<evidence type="ECO:0000313" key="3">
    <source>
        <dbReference type="Proteomes" id="UP001168613"/>
    </source>
</evidence>
<dbReference type="PANTHER" id="PTHR30605:SF0">
    <property type="entry name" value="ANHYDRO-N-ACETYLMURAMIC ACID KINASE"/>
    <property type="match status" value="1"/>
</dbReference>
<feature type="binding site" evidence="1">
    <location>
        <begin position="12"/>
        <end position="19"/>
    </location>
    <ligand>
        <name>ATP</name>
        <dbReference type="ChEBI" id="CHEBI:30616"/>
    </ligand>
</feature>
<dbReference type="GO" id="GO:0016301">
    <property type="term" value="F:kinase activity"/>
    <property type="evidence" value="ECO:0007669"/>
    <property type="project" value="UniProtKB-KW"/>
</dbReference>
<dbReference type="RefSeq" id="WP_266123412.1">
    <property type="nucleotide sequence ID" value="NZ_JAJHNU010000004.1"/>
</dbReference>
<organism evidence="2 3">
    <name type="scientific">Alcaligenes endophyticus</name>
    <dbReference type="NCBI Taxonomy" id="1929088"/>
    <lineage>
        <taxon>Bacteria</taxon>
        <taxon>Pseudomonadati</taxon>
        <taxon>Pseudomonadota</taxon>
        <taxon>Betaproteobacteria</taxon>
        <taxon>Burkholderiales</taxon>
        <taxon>Alcaligenaceae</taxon>
        <taxon>Alcaligenes</taxon>
    </lineage>
</organism>
<keyword evidence="3" id="KW-1185">Reference proteome</keyword>
<comment type="pathway">
    <text evidence="1">Cell wall biogenesis; peptidoglycan recycling.</text>
</comment>
<comment type="caution">
    <text evidence="2">The sequence shown here is derived from an EMBL/GenBank/DDBJ whole genome shotgun (WGS) entry which is preliminary data.</text>
</comment>
<evidence type="ECO:0000256" key="1">
    <source>
        <dbReference type="HAMAP-Rule" id="MF_01270"/>
    </source>
</evidence>
<gene>
    <name evidence="1" type="primary">anmK</name>
    <name evidence="2" type="ORF">LMS43_13815</name>
</gene>
<comment type="function">
    <text evidence="1">Catalyzes the specific phosphorylation of 1,6-anhydro-N-acetylmuramic acid (anhMurNAc) with the simultaneous cleavage of the 1,6-anhydro ring, generating MurNAc-6-P. Is required for the utilization of anhMurNAc either imported from the medium or derived from its own cell wall murein, and thus plays a role in cell wall recycling.</text>
</comment>
<keyword evidence="1 2" id="KW-0808">Transferase</keyword>
<comment type="similarity">
    <text evidence="1">Belongs to the anhydro-N-acetylmuramic acid kinase family.</text>
</comment>
<dbReference type="Proteomes" id="UP001168613">
    <property type="component" value="Unassembled WGS sequence"/>
</dbReference>
<dbReference type="Pfam" id="PF03702">
    <property type="entry name" value="AnmK"/>
    <property type="match status" value="1"/>
</dbReference>
<keyword evidence="1" id="KW-0119">Carbohydrate metabolism</keyword>
<evidence type="ECO:0000313" key="2">
    <source>
        <dbReference type="EMBL" id="MDN4122367.1"/>
    </source>
</evidence>
<dbReference type="SUPFAM" id="SSF53067">
    <property type="entry name" value="Actin-like ATPase domain"/>
    <property type="match status" value="1"/>
</dbReference>
<dbReference type="NCBIfam" id="NF007139">
    <property type="entry name" value="PRK09585.1-3"/>
    <property type="match status" value="1"/>
</dbReference>
<keyword evidence="1" id="KW-0067">ATP-binding</keyword>
<dbReference type="PANTHER" id="PTHR30605">
    <property type="entry name" value="ANHYDRO-N-ACETYLMURAMIC ACID KINASE"/>
    <property type="match status" value="1"/>
</dbReference>
<sequence length="364" mass="39553">MSAALYIGVMSGTSMDGIDAVLADLSSPTPKVLEFTSLELPDSLIQQLLRLQHPSHNELHTSQILAVELAHLYAQACQPWLNSRWADSIRAIGVHGQTIRHEPKQSYTLQLNAPAVIAELCNKDVIADFRSRDIAAGGQGAPLVPIVHQALFAHPHKKRIILNLGGIANISILHPSQPVWGFDTGPANILLDAWIQRHQQLRYDHHGEWAASAQADDELLALLLSEPWLQMAPPKSTGRDLFNLGWLEQKLDLLDRDLSTGEVQATLLAFSAHSVSAAIRQYAPCTEEIIVCGGGAQNLALLKALSQHSGLVVRSTKELGLDPQHIEALAFAWLAYAHVQRIPASLPSVTGAKHARVLGACYPA</sequence>
<comment type="catalytic activity">
    <reaction evidence="1">
        <text>1,6-anhydro-N-acetyl-beta-muramate + ATP + H2O = N-acetyl-D-muramate 6-phosphate + ADP + H(+)</text>
        <dbReference type="Rhea" id="RHEA:24952"/>
        <dbReference type="ChEBI" id="CHEBI:15377"/>
        <dbReference type="ChEBI" id="CHEBI:15378"/>
        <dbReference type="ChEBI" id="CHEBI:30616"/>
        <dbReference type="ChEBI" id="CHEBI:58690"/>
        <dbReference type="ChEBI" id="CHEBI:58722"/>
        <dbReference type="ChEBI" id="CHEBI:456216"/>
        <dbReference type="EC" id="2.7.1.170"/>
    </reaction>
</comment>
<comment type="pathway">
    <text evidence="1">Amino-sugar metabolism; 1,6-anhydro-N-acetylmuramate degradation.</text>
</comment>
<protein>
    <recommendedName>
        <fullName evidence="1">Anhydro-N-acetylmuramic acid kinase</fullName>
        <ecNumber evidence="1">2.7.1.170</ecNumber>
    </recommendedName>
    <alternativeName>
        <fullName evidence="1">AnhMurNAc kinase</fullName>
    </alternativeName>
</protein>
<dbReference type="EC" id="2.7.1.170" evidence="1"/>
<dbReference type="HAMAP" id="MF_01270">
    <property type="entry name" value="AnhMurNAc_kinase"/>
    <property type="match status" value="1"/>
</dbReference>
<dbReference type="CDD" id="cd24050">
    <property type="entry name" value="ASKHA_NBD_ANMK"/>
    <property type="match status" value="1"/>
</dbReference>
<dbReference type="InterPro" id="IPR043129">
    <property type="entry name" value="ATPase_NBD"/>
</dbReference>
<reference evidence="2" key="1">
    <citation type="submission" date="2021-11" db="EMBL/GenBank/DDBJ databases">
        <title>Draft genome sequence of Alcaligenes endophyticus type strain CCUG 75668T.</title>
        <authorList>
            <person name="Salva-Serra F."/>
            <person name="Duran R.E."/>
            <person name="Seeger M."/>
            <person name="Moore E.R.B."/>
            <person name="Jaen-Luchoro D."/>
        </authorList>
    </citation>
    <scope>NUCLEOTIDE SEQUENCE</scope>
    <source>
        <strain evidence="2">CCUG 75668</strain>
    </source>
</reference>
<dbReference type="EMBL" id="JAJHNU010000004">
    <property type="protein sequence ID" value="MDN4122367.1"/>
    <property type="molecule type" value="Genomic_DNA"/>
</dbReference>
<keyword evidence="1" id="KW-0547">Nucleotide-binding</keyword>
<keyword evidence="1 2" id="KW-0418">Kinase</keyword>
<name>A0ABT8EM37_9BURK</name>
<dbReference type="Gene3D" id="3.30.420.40">
    <property type="match status" value="2"/>
</dbReference>
<accession>A0ABT8EM37</accession>